<evidence type="ECO:0000256" key="2">
    <source>
        <dbReference type="ARBA" id="ARBA00009877"/>
    </source>
</evidence>
<dbReference type="RefSeq" id="XP_040743959.1">
    <property type="nucleotide sequence ID" value="XM_040884160.1"/>
</dbReference>
<dbReference type="AlphaFoldDB" id="A0A1Y1W9W4"/>
<dbReference type="GO" id="GO:0005743">
    <property type="term" value="C:mitochondrial inner membrane"/>
    <property type="evidence" value="ECO:0007669"/>
    <property type="project" value="TreeGrafter"/>
</dbReference>
<sequence length="228" mass="25180">TPWWAVIVGSAVVLRGSLTLPVFIYQQRAMARAQRLGRVSAAWQHSMRASLRLETADKSLTPMQFQALLEQRVRRKHHELLLKQGSHPIMNFLLPLAQLPIWVSMTYVLRHLCGVPLPYFDTVGSSVDVAPAMAHEGILWFSDLTVADPTFVLPAITGALYLANAVVARRSAAKFMRRGPPTTMSRVIDVVAFGSPVLMTYIAAGQPVAIVLYWAVSAAFSLVQNLVF</sequence>
<comment type="caution">
    <text evidence="9">The sequence shown here is derived from an EMBL/GenBank/DDBJ whole genome shotgun (WGS) entry which is preliminary data.</text>
</comment>
<dbReference type="OrthoDB" id="2148490at2759"/>
<dbReference type="GO" id="GO:0032979">
    <property type="term" value="P:protein insertion into mitochondrial inner membrane from matrix"/>
    <property type="evidence" value="ECO:0007669"/>
    <property type="project" value="TreeGrafter"/>
</dbReference>
<gene>
    <name evidence="9" type="ORF">DL89DRAFT_209381</name>
</gene>
<feature type="non-terminal residue" evidence="9">
    <location>
        <position position="228"/>
    </location>
</feature>
<keyword evidence="5 7" id="KW-0472">Membrane</keyword>
<feature type="transmembrane region" description="Helical" evidence="7">
    <location>
        <begin position="187"/>
        <end position="204"/>
    </location>
</feature>
<keyword evidence="4 7" id="KW-1133">Transmembrane helix</keyword>
<evidence type="ECO:0000313" key="9">
    <source>
        <dbReference type="EMBL" id="ORX70321.1"/>
    </source>
</evidence>
<evidence type="ECO:0000256" key="7">
    <source>
        <dbReference type="SAM" id="Phobius"/>
    </source>
</evidence>
<reference evidence="9 10" key="1">
    <citation type="submission" date="2016-07" db="EMBL/GenBank/DDBJ databases">
        <title>Pervasive Adenine N6-methylation of Active Genes in Fungi.</title>
        <authorList>
            <consortium name="DOE Joint Genome Institute"/>
            <person name="Mondo S.J."/>
            <person name="Dannebaum R.O."/>
            <person name="Kuo R.C."/>
            <person name="Labutti K."/>
            <person name="Haridas S."/>
            <person name="Kuo A."/>
            <person name="Salamov A."/>
            <person name="Ahrendt S.R."/>
            <person name="Lipzen A."/>
            <person name="Sullivan W."/>
            <person name="Andreopoulos W.B."/>
            <person name="Clum A."/>
            <person name="Lindquist E."/>
            <person name="Daum C."/>
            <person name="Ramamoorthy G.K."/>
            <person name="Gryganskyi A."/>
            <person name="Culley D."/>
            <person name="Magnuson J.K."/>
            <person name="James T.Y."/>
            <person name="O'Malley M.A."/>
            <person name="Stajich J.E."/>
            <person name="Spatafora J.W."/>
            <person name="Visel A."/>
            <person name="Grigoriev I.V."/>
        </authorList>
    </citation>
    <scope>NUCLEOTIDE SEQUENCE [LARGE SCALE GENOMIC DNA]</scope>
    <source>
        <strain evidence="9 10">ATCC 12442</strain>
    </source>
</reference>
<dbReference type="PANTHER" id="PTHR12428:SF65">
    <property type="entry name" value="CYTOCHROME C OXIDASE ASSEMBLY PROTEIN COX18, MITOCHONDRIAL"/>
    <property type="match status" value="1"/>
</dbReference>
<dbReference type="InterPro" id="IPR028055">
    <property type="entry name" value="YidC/Oxa/ALB_C"/>
</dbReference>
<evidence type="ECO:0000256" key="1">
    <source>
        <dbReference type="ARBA" id="ARBA00004141"/>
    </source>
</evidence>
<dbReference type="STRING" id="61395.A0A1Y1W9W4"/>
<evidence type="ECO:0000256" key="5">
    <source>
        <dbReference type="ARBA" id="ARBA00023136"/>
    </source>
</evidence>
<keyword evidence="10" id="KW-1185">Reference proteome</keyword>
<feature type="transmembrane region" description="Helical" evidence="7">
    <location>
        <begin position="89"/>
        <end position="109"/>
    </location>
</feature>
<evidence type="ECO:0000256" key="6">
    <source>
        <dbReference type="RuleBase" id="RU003945"/>
    </source>
</evidence>
<feature type="transmembrane region" description="Helical" evidence="7">
    <location>
        <begin position="6"/>
        <end position="25"/>
    </location>
</feature>
<comment type="subcellular location">
    <subcellularLocation>
        <location evidence="1 6">Membrane</location>
        <topology evidence="1 6">Multi-pass membrane protein</topology>
    </subcellularLocation>
</comment>
<name>A0A1Y1W9W4_9FUNG</name>
<accession>A0A1Y1W9W4</accession>
<evidence type="ECO:0000313" key="10">
    <source>
        <dbReference type="Proteomes" id="UP000193922"/>
    </source>
</evidence>
<feature type="transmembrane region" description="Helical" evidence="7">
    <location>
        <begin position="150"/>
        <end position="167"/>
    </location>
</feature>
<dbReference type="GO" id="GO:0032977">
    <property type="term" value="F:membrane insertase activity"/>
    <property type="evidence" value="ECO:0007669"/>
    <property type="project" value="InterPro"/>
</dbReference>
<dbReference type="GeneID" id="63800808"/>
<dbReference type="Pfam" id="PF02096">
    <property type="entry name" value="60KD_IMP"/>
    <property type="match status" value="1"/>
</dbReference>
<dbReference type="GO" id="GO:0033617">
    <property type="term" value="P:mitochondrial respiratory chain complex IV assembly"/>
    <property type="evidence" value="ECO:0007669"/>
    <property type="project" value="TreeGrafter"/>
</dbReference>
<dbReference type="EMBL" id="MCFD01000006">
    <property type="protein sequence ID" value="ORX70321.1"/>
    <property type="molecule type" value="Genomic_DNA"/>
</dbReference>
<keyword evidence="3 6" id="KW-0812">Transmembrane</keyword>
<protein>
    <recommendedName>
        <fullName evidence="8">Membrane insertase YidC/Oxa/ALB C-terminal domain-containing protein</fullName>
    </recommendedName>
</protein>
<proteinExistence type="inferred from homology"/>
<dbReference type="Proteomes" id="UP000193922">
    <property type="component" value="Unassembled WGS sequence"/>
</dbReference>
<evidence type="ECO:0000256" key="3">
    <source>
        <dbReference type="ARBA" id="ARBA00022692"/>
    </source>
</evidence>
<evidence type="ECO:0000259" key="8">
    <source>
        <dbReference type="Pfam" id="PF02096"/>
    </source>
</evidence>
<organism evidence="9 10">
    <name type="scientific">Linderina pennispora</name>
    <dbReference type="NCBI Taxonomy" id="61395"/>
    <lineage>
        <taxon>Eukaryota</taxon>
        <taxon>Fungi</taxon>
        <taxon>Fungi incertae sedis</taxon>
        <taxon>Zoopagomycota</taxon>
        <taxon>Kickxellomycotina</taxon>
        <taxon>Kickxellomycetes</taxon>
        <taxon>Kickxellales</taxon>
        <taxon>Kickxellaceae</taxon>
        <taxon>Linderina</taxon>
    </lineage>
</organism>
<evidence type="ECO:0000256" key="4">
    <source>
        <dbReference type="ARBA" id="ARBA00022989"/>
    </source>
</evidence>
<dbReference type="InterPro" id="IPR001708">
    <property type="entry name" value="YidC/ALB3/OXA1/COX18"/>
</dbReference>
<feature type="domain" description="Membrane insertase YidC/Oxa/ALB C-terminal" evidence="8">
    <location>
        <begin position="21"/>
        <end position="227"/>
    </location>
</feature>
<feature type="non-terminal residue" evidence="9">
    <location>
        <position position="1"/>
    </location>
</feature>
<comment type="similarity">
    <text evidence="2 6">Belongs to the OXA1/ALB3/YidC family.</text>
</comment>
<dbReference type="CDD" id="cd20069">
    <property type="entry name" value="5TM_Oxa1-like"/>
    <property type="match status" value="1"/>
</dbReference>
<dbReference type="PANTHER" id="PTHR12428">
    <property type="entry name" value="OXA1"/>
    <property type="match status" value="1"/>
</dbReference>